<sequence>MIGYNVDCDMLLKQVYETSFAMDDVVLYLDTHPDDQDALEYFFYVMGMRQQAVMAYEAQCGPLMVEGVMDENYWTWINDPWPWEGVCG</sequence>
<evidence type="ECO:0000313" key="3">
    <source>
        <dbReference type="Proteomes" id="UP000028525"/>
    </source>
</evidence>
<keyword evidence="3" id="KW-1185">Reference proteome</keyword>
<dbReference type="EMBL" id="JPME01000010">
    <property type="protein sequence ID" value="KEZ90705.1"/>
    <property type="molecule type" value="Genomic_DNA"/>
</dbReference>
<accession>A0A084JP21</accession>
<gene>
    <name evidence="2" type="ORF">IO98_08175</name>
</gene>
<organism evidence="2 3">
    <name type="scientific">Lacrimispora celerecrescens</name>
    <dbReference type="NCBI Taxonomy" id="29354"/>
    <lineage>
        <taxon>Bacteria</taxon>
        <taxon>Bacillati</taxon>
        <taxon>Bacillota</taxon>
        <taxon>Clostridia</taxon>
        <taxon>Lachnospirales</taxon>
        <taxon>Lachnospiraceae</taxon>
        <taxon>Lacrimispora</taxon>
    </lineage>
</organism>
<comment type="caution">
    <text evidence="2">The sequence shown here is derived from an EMBL/GenBank/DDBJ whole genome shotgun (WGS) entry which is preliminary data.</text>
</comment>
<reference evidence="2 3" key="1">
    <citation type="submission" date="2014-07" db="EMBL/GenBank/DDBJ databases">
        <title>Draft genome of Clostridium celerecrescens 152B isolated from sediments associated with methane hydrate from Krishna Godavari basin.</title>
        <authorList>
            <person name="Honkalas V.S."/>
            <person name="Dabir A.P."/>
            <person name="Arora P."/>
            <person name="Dhakephalkar P.K."/>
        </authorList>
    </citation>
    <scope>NUCLEOTIDE SEQUENCE [LARGE SCALE GENOMIC DNA]</scope>
    <source>
        <strain evidence="2 3">152B</strain>
    </source>
</reference>
<dbReference type="OrthoDB" id="9804099at2"/>
<evidence type="ECO:0000313" key="2">
    <source>
        <dbReference type="EMBL" id="KEZ90705.1"/>
    </source>
</evidence>
<dbReference type="InterPro" id="IPR024207">
    <property type="entry name" value="CotJB_dom"/>
</dbReference>
<dbReference type="RefSeq" id="WP_038279948.1">
    <property type="nucleotide sequence ID" value="NZ_JPME01000010.1"/>
</dbReference>
<name>A0A084JP21_9FIRM</name>
<dbReference type="Pfam" id="PF12652">
    <property type="entry name" value="CotJB"/>
    <property type="match status" value="1"/>
</dbReference>
<feature type="domain" description="Protein CotJB" evidence="1">
    <location>
        <begin position="10"/>
        <end position="84"/>
    </location>
</feature>
<evidence type="ECO:0000259" key="1">
    <source>
        <dbReference type="Pfam" id="PF12652"/>
    </source>
</evidence>
<protein>
    <submittedName>
        <fullName evidence="2">Spore coat peptide assembly protein cotJB</fullName>
    </submittedName>
</protein>
<proteinExistence type="predicted"/>
<dbReference type="Proteomes" id="UP000028525">
    <property type="component" value="Unassembled WGS sequence"/>
</dbReference>
<dbReference type="STRING" id="29354.IO98_08175"/>
<dbReference type="AlphaFoldDB" id="A0A084JP21"/>